<gene>
    <name evidence="5" type="ORF">AOQ84DRAFT_297062</name>
</gene>
<proteinExistence type="predicted"/>
<dbReference type="InterPro" id="IPR052041">
    <property type="entry name" value="Nucleic_acid_metab_PIN/TRAM"/>
</dbReference>
<dbReference type="PANTHER" id="PTHR11603">
    <property type="entry name" value="AAA FAMILY ATPASE"/>
    <property type="match status" value="1"/>
</dbReference>
<sequence>MDHVSDRLAEKVQALSDIELAALLCLVADQHCIIETEKDLINEVEQELRLVCSNVFALSCSVVDCSETTSSEDFGNGLLLREDSGSYFTSQPEKSKNDYLPSHSGSPRPSDKRFVRSPGPFSPIDSRRIANVVIAKNLNETHQQVQIQALELIRGRRIFSRTAVHATPKPFLFVALTSSESKARLTPHLNDQFFISHRHHPDDGLPNLEESHNQAQISDDEASISSVIRTSTPAMHVSKAPAPIFRREDIETLITLTAAVRMSPEVRAYLHNIVVFMRLHRAVAGGISAIATRHFSTLVRALAPLHSLSYVSPSLVALAARKIYPHRIRLTTPENERSMQWGSSIEAVRTVLDGVTVDDVIEEVLQTVEVPL</sequence>
<dbReference type="GO" id="GO:0016851">
    <property type="term" value="F:magnesium chelatase activity"/>
    <property type="evidence" value="ECO:0007669"/>
    <property type="project" value="UniProtKB-EC"/>
</dbReference>
<dbReference type="Gene3D" id="1.10.8.80">
    <property type="entry name" value="Magnesium chelatase subunit I, C-Terminal domain"/>
    <property type="match status" value="1"/>
</dbReference>
<evidence type="ECO:0000256" key="2">
    <source>
        <dbReference type="ARBA" id="ARBA00023444"/>
    </source>
</evidence>
<dbReference type="EC" id="6.6.1.1" evidence="1"/>
<evidence type="ECO:0000313" key="5">
    <source>
        <dbReference type="EMBL" id="OCL06391.1"/>
    </source>
</evidence>
<feature type="region of interest" description="Disordered" evidence="3">
    <location>
        <begin position="87"/>
        <end position="122"/>
    </location>
</feature>
<protein>
    <recommendedName>
        <fullName evidence="1">magnesium chelatase</fullName>
        <ecNumber evidence="1">6.6.1.1</ecNumber>
    </recommendedName>
</protein>
<evidence type="ECO:0000259" key="4">
    <source>
        <dbReference type="Pfam" id="PF17863"/>
    </source>
</evidence>
<reference evidence="5 6" key="1">
    <citation type="journal article" date="2016" name="Nat. Commun.">
        <title>Ectomycorrhizal ecology is imprinted in the genome of the dominant symbiotic fungus Cenococcum geophilum.</title>
        <authorList>
            <consortium name="DOE Joint Genome Institute"/>
            <person name="Peter M."/>
            <person name="Kohler A."/>
            <person name="Ohm R.A."/>
            <person name="Kuo A."/>
            <person name="Krutzmann J."/>
            <person name="Morin E."/>
            <person name="Arend M."/>
            <person name="Barry K.W."/>
            <person name="Binder M."/>
            <person name="Choi C."/>
            <person name="Clum A."/>
            <person name="Copeland A."/>
            <person name="Grisel N."/>
            <person name="Haridas S."/>
            <person name="Kipfer T."/>
            <person name="LaButti K."/>
            <person name="Lindquist E."/>
            <person name="Lipzen A."/>
            <person name="Maire R."/>
            <person name="Meier B."/>
            <person name="Mihaltcheva S."/>
            <person name="Molinier V."/>
            <person name="Murat C."/>
            <person name="Poggeler S."/>
            <person name="Quandt C.A."/>
            <person name="Sperisen C."/>
            <person name="Tritt A."/>
            <person name="Tisserant E."/>
            <person name="Crous P.W."/>
            <person name="Henrissat B."/>
            <person name="Nehls U."/>
            <person name="Egli S."/>
            <person name="Spatafora J.W."/>
            <person name="Grigoriev I.V."/>
            <person name="Martin F.M."/>
        </authorList>
    </citation>
    <scope>NUCLEOTIDE SEQUENCE [LARGE SCALE GENOMIC DNA]</scope>
    <source>
        <strain evidence="5 6">CBS 207.34</strain>
    </source>
</reference>
<dbReference type="AlphaFoldDB" id="A0A8E2EWX4"/>
<dbReference type="Pfam" id="PF17863">
    <property type="entry name" value="AAA_lid_2"/>
    <property type="match status" value="1"/>
</dbReference>
<dbReference type="PANTHER" id="PTHR11603:SF132">
    <property type="entry name" value="C2H2-TYPE DOMAIN-CONTAINING PROTEIN"/>
    <property type="match status" value="1"/>
</dbReference>
<evidence type="ECO:0000256" key="3">
    <source>
        <dbReference type="SAM" id="MobiDB-lite"/>
    </source>
</evidence>
<feature type="domain" description="ChlI/MoxR AAA lid" evidence="4">
    <location>
        <begin position="277"/>
        <end position="337"/>
    </location>
</feature>
<name>A0A8E2EWX4_9PEZI</name>
<dbReference type="InterPro" id="IPR041628">
    <property type="entry name" value="ChlI/MoxR_AAA_lid"/>
</dbReference>
<organism evidence="5 6">
    <name type="scientific">Glonium stellatum</name>
    <dbReference type="NCBI Taxonomy" id="574774"/>
    <lineage>
        <taxon>Eukaryota</taxon>
        <taxon>Fungi</taxon>
        <taxon>Dikarya</taxon>
        <taxon>Ascomycota</taxon>
        <taxon>Pezizomycotina</taxon>
        <taxon>Dothideomycetes</taxon>
        <taxon>Pleosporomycetidae</taxon>
        <taxon>Gloniales</taxon>
        <taxon>Gloniaceae</taxon>
        <taxon>Glonium</taxon>
    </lineage>
</organism>
<evidence type="ECO:0000313" key="6">
    <source>
        <dbReference type="Proteomes" id="UP000250140"/>
    </source>
</evidence>
<keyword evidence="6" id="KW-1185">Reference proteome</keyword>
<accession>A0A8E2EWX4</accession>
<evidence type="ECO:0000256" key="1">
    <source>
        <dbReference type="ARBA" id="ARBA00012825"/>
    </source>
</evidence>
<dbReference type="OrthoDB" id="444631at2759"/>
<comment type="pathway">
    <text evidence="2">Porphyrin-containing compound metabolism.</text>
</comment>
<dbReference type="Proteomes" id="UP000250140">
    <property type="component" value="Unassembled WGS sequence"/>
</dbReference>
<dbReference type="EMBL" id="KV750078">
    <property type="protein sequence ID" value="OCL06391.1"/>
    <property type="molecule type" value="Genomic_DNA"/>
</dbReference>